<proteinExistence type="predicted"/>
<comment type="caution">
    <text evidence="1">The sequence shown here is derived from an EMBL/GenBank/DDBJ whole genome shotgun (WGS) entry which is preliminary data.</text>
</comment>
<reference evidence="1" key="2">
    <citation type="submission" date="2022-01" db="EMBL/GenBank/DDBJ databases">
        <authorList>
            <person name="Yamashiro T."/>
            <person name="Shiraishi A."/>
            <person name="Satake H."/>
            <person name="Nakayama K."/>
        </authorList>
    </citation>
    <scope>NUCLEOTIDE SEQUENCE</scope>
</reference>
<accession>A0ABQ5CJW9</accession>
<dbReference type="Proteomes" id="UP001151760">
    <property type="component" value="Unassembled WGS sequence"/>
</dbReference>
<dbReference type="EMBL" id="BQNB010014302">
    <property type="protein sequence ID" value="GJT26553.1"/>
    <property type="molecule type" value="Genomic_DNA"/>
</dbReference>
<organism evidence="1 2">
    <name type="scientific">Tanacetum coccineum</name>
    <dbReference type="NCBI Taxonomy" id="301880"/>
    <lineage>
        <taxon>Eukaryota</taxon>
        <taxon>Viridiplantae</taxon>
        <taxon>Streptophyta</taxon>
        <taxon>Embryophyta</taxon>
        <taxon>Tracheophyta</taxon>
        <taxon>Spermatophyta</taxon>
        <taxon>Magnoliopsida</taxon>
        <taxon>eudicotyledons</taxon>
        <taxon>Gunneridae</taxon>
        <taxon>Pentapetalae</taxon>
        <taxon>asterids</taxon>
        <taxon>campanulids</taxon>
        <taxon>Asterales</taxon>
        <taxon>Asteraceae</taxon>
        <taxon>Asteroideae</taxon>
        <taxon>Anthemideae</taxon>
        <taxon>Anthemidinae</taxon>
        <taxon>Tanacetum</taxon>
    </lineage>
</organism>
<sequence>MLEIKVYEMGEEKEIFSSEAWRRAFDINEPIYTMLCHEIYSAYDFDEYHSVEISYGGFKVYFQQGLHSDENFNAREYWLSISNEEELHFSRSLASSIRSPILRLLQKMITYGLCRKTIRYDKVQRNELWLISMRMWLG</sequence>
<gene>
    <name evidence="1" type="ORF">Tco_0906828</name>
</gene>
<name>A0ABQ5CJW9_9ASTR</name>
<keyword evidence="2" id="KW-1185">Reference proteome</keyword>
<evidence type="ECO:0000313" key="2">
    <source>
        <dbReference type="Proteomes" id="UP001151760"/>
    </source>
</evidence>
<reference evidence="1" key="1">
    <citation type="journal article" date="2022" name="Int. J. Mol. Sci.">
        <title>Draft Genome of Tanacetum Coccineum: Genomic Comparison of Closely Related Tanacetum-Family Plants.</title>
        <authorList>
            <person name="Yamashiro T."/>
            <person name="Shiraishi A."/>
            <person name="Nakayama K."/>
            <person name="Satake H."/>
        </authorList>
    </citation>
    <scope>NUCLEOTIDE SEQUENCE</scope>
</reference>
<evidence type="ECO:0000313" key="1">
    <source>
        <dbReference type="EMBL" id="GJT26553.1"/>
    </source>
</evidence>
<protein>
    <submittedName>
        <fullName evidence="1">Uncharacterized protein</fullName>
    </submittedName>
</protein>